<protein>
    <submittedName>
        <fullName evidence="1">Uncharacterized protein</fullName>
    </submittedName>
</protein>
<dbReference type="Proteomes" id="UP000308600">
    <property type="component" value="Unassembled WGS sequence"/>
</dbReference>
<reference evidence="1 2" key="1">
    <citation type="journal article" date="2019" name="Nat. Ecol. Evol.">
        <title>Megaphylogeny resolves global patterns of mushroom evolution.</title>
        <authorList>
            <person name="Varga T."/>
            <person name="Krizsan K."/>
            <person name="Foldi C."/>
            <person name="Dima B."/>
            <person name="Sanchez-Garcia M."/>
            <person name="Sanchez-Ramirez S."/>
            <person name="Szollosi G.J."/>
            <person name="Szarkandi J.G."/>
            <person name="Papp V."/>
            <person name="Albert L."/>
            <person name="Andreopoulos W."/>
            <person name="Angelini C."/>
            <person name="Antonin V."/>
            <person name="Barry K.W."/>
            <person name="Bougher N.L."/>
            <person name="Buchanan P."/>
            <person name="Buyck B."/>
            <person name="Bense V."/>
            <person name="Catcheside P."/>
            <person name="Chovatia M."/>
            <person name="Cooper J."/>
            <person name="Damon W."/>
            <person name="Desjardin D."/>
            <person name="Finy P."/>
            <person name="Geml J."/>
            <person name="Haridas S."/>
            <person name="Hughes K."/>
            <person name="Justo A."/>
            <person name="Karasinski D."/>
            <person name="Kautmanova I."/>
            <person name="Kiss B."/>
            <person name="Kocsube S."/>
            <person name="Kotiranta H."/>
            <person name="LaButti K.M."/>
            <person name="Lechner B.E."/>
            <person name="Liimatainen K."/>
            <person name="Lipzen A."/>
            <person name="Lukacs Z."/>
            <person name="Mihaltcheva S."/>
            <person name="Morgado L.N."/>
            <person name="Niskanen T."/>
            <person name="Noordeloos M.E."/>
            <person name="Ohm R.A."/>
            <person name="Ortiz-Santana B."/>
            <person name="Ovrebo C."/>
            <person name="Racz N."/>
            <person name="Riley R."/>
            <person name="Savchenko A."/>
            <person name="Shiryaev A."/>
            <person name="Soop K."/>
            <person name="Spirin V."/>
            <person name="Szebenyi C."/>
            <person name="Tomsovsky M."/>
            <person name="Tulloss R.E."/>
            <person name="Uehling J."/>
            <person name="Grigoriev I.V."/>
            <person name="Vagvolgyi C."/>
            <person name="Papp T."/>
            <person name="Martin F.M."/>
            <person name="Miettinen O."/>
            <person name="Hibbett D.S."/>
            <person name="Nagy L.G."/>
        </authorList>
    </citation>
    <scope>NUCLEOTIDE SEQUENCE [LARGE SCALE GENOMIC DNA]</scope>
    <source>
        <strain evidence="1 2">NL-1719</strain>
    </source>
</reference>
<name>A0ACD3AR05_9AGAR</name>
<keyword evidence="2" id="KW-1185">Reference proteome</keyword>
<evidence type="ECO:0000313" key="1">
    <source>
        <dbReference type="EMBL" id="TFK68245.1"/>
    </source>
</evidence>
<sequence length="301" mass="34018">MFNIAITSMEIWQRSRGTGSEYVLVHLAWYPKGRYCATSAGNTPMHLSTLICLERYPGTPGFVPYSARKTGDHHIDFPAMRAGTTDTCSAAIEGEGNCLVRVQFVGDFLPSFIDLVSATWVLYKMAYAYDLLKYPSFWYADGLMDLMMTLEGVKCEAEVVKGNERVYRNLQKGLQEDIRKNGFRSEQTDEEQEKSSGGVWAVGEWLWTWLEAMFSSDSEDTIDIPFPIDKRSDAVALKDARKSIEHQATLICGILEGDVDRRTGRIHYHSAGPFRSWNREILQREVPPDPAPESDHLGEVD</sequence>
<proteinExistence type="predicted"/>
<dbReference type="EMBL" id="ML208356">
    <property type="protein sequence ID" value="TFK68245.1"/>
    <property type="molecule type" value="Genomic_DNA"/>
</dbReference>
<gene>
    <name evidence="1" type="ORF">BDN72DRAFT_686588</name>
</gene>
<organism evidence="1 2">
    <name type="scientific">Pluteus cervinus</name>
    <dbReference type="NCBI Taxonomy" id="181527"/>
    <lineage>
        <taxon>Eukaryota</taxon>
        <taxon>Fungi</taxon>
        <taxon>Dikarya</taxon>
        <taxon>Basidiomycota</taxon>
        <taxon>Agaricomycotina</taxon>
        <taxon>Agaricomycetes</taxon>
        <taxon>Agaricomycetidae</taxon>
        <taxon>Agaricales</taxon>
        <taxon>Pluteineae</taxon>
        <taxon>Pluteaceae</taxon>
        <taxon>Pluteus</taxon>
    </lineage>
</organism>
<accession>A0ACD3AR05</accession>
<evidence type="ECO:0000313" key="2">
    <source>
        <dbReference type="Proteomes" id="UP000308600"/>
    </source>
</evidence>